<comment type="caution">
    <text evidence="1">The sequence shown here is derived from an EMBL/GenBank/DDBJ whole genome shotgun (WGS) entry which is preliminary data.</text>
</comment>
<dbReference type="Proteomes" id="UP000676336">
    <property type="component" value="Unassembled WGS sequence"/>
</dbReference>
<dbReference type="AlphaFoldDB" id="A0A8S2WFT4"/>
<accession>A0A8S2WFT4</accession>
<evidence type="ECO:0000313" key="1">
    <source>
        <dbReference type="EMBL" id="CAF4434283.1"/>
    </source>
</evidence>
<sequence>GIINQLINVAKYEDFDVGHNTLLAFYKIHGSYSENKYDRSNKQCDHNQSLVKCSCRSRNNEYKYST</sequence>
<proteinExistence type="predicted"/>
<evidence type="ECO:0000313" key="2">
    <source>
        <dbReference type="Proteomes" id="UP000676336"/>
    </source>
</evidence>
<organism evidence="1 2">
    <name type="scientific">Rotaria magnacalcarata</name>
    <dbReference type="NCBI Taxonomy" id="392030"/>
    <lineage>
        <taxon>Eukaryota</taxon>
        <taxon>Metazoa</taxon>
        <taxon>Spiralia</taxon>
        <taxon>Gnathifera</taxon>
        <taxon>Rotifera</taxon>
        <taxon>Eurotatoria</taxon>
        <taxon>Bdelloidea</taxon>
        <taxon>Philodinida</taxon>
        <taxon>Philodinidae</taxon>
        <taxon>Rotaria</taxon>
    </lineage>
</organism>
<feature type="non-terminal residue" evidence="1">
    <location>
        <position position="1"/>
    </location>
</feature>
<gene>
    <name evidence="1" type="ORF">SMN809_LOCUS31970</name>
</gene>
<reference evidence="1" key="1">
    <citation type="submission" date="2021-02" db="EMBL/GenBank/DDBJ databases">
        <authorList>
            <person name="Nowell W R."/>
        </authorList>
    </citation>
    <scope>NUCLEOTIDE SEQUENCE</scope>
</reference>
<name>A0A8S2WFT4_9BILA</name>
<dbReference type="EMBL" id="CAJOBI010065541">
    <property type="protein sequence ID" value="CAF4434283.1"/>
    <property type="molecule type" value="Genomic_DNA"/>
</dbReference>
<protein>
    <submittedName>
        <fullName evidence="1">Uncharacterized protein</fullName>
    </submittedName>
</protein>